<dbReference type="HOGENOM" id="CLU_038110_0_0_1"/>
<dbReference type="EMBL" id="AP006492">
    <property type="protein sequence ID" value="BAM80213.1"/>
    <property type="molecule type" value="Genomic_DNA"/>
</dbReference>
<evidence type="ECO:0000313" key="5">
    <source>
        <dbReference type="Proteomes" id="UP000007014"/>
    </source>
</evidence>
<dbReference type="OrthoDB" id="191568at2759"/>
<evidence type="ECO:0000313" key="4">
    <source>
        <dbReference type="EMBL" id="BAM80213.1"/>
    </source>
</evidence>
<reference evidence="4 5" key="2">
    <citation type="journal article" date="2007" name="BMC Biol.">
        <title>A 100%-complete sequence reveals unusually simple genomic features in the hot-spring red alga Cyanidioschyzon merolae.</title>
        <authorList>
            <person name="Nozaki H."/>
            <person name="Takano H."/>
            <person name="Misumi O."/>
            <person name="Terasawa K."/>
            <person name="Matsuzaki M."/>
            <person name="Maruyama S."/>
            <person name="Nishida K."/>
            <person name="Yagisawa F."/>
            <person name="Yoshida Y."/>
            <person name="Fujiwara T."/>
            <person name="Takio S."/>
            <person name="Tamura K."/>
            <person name="Chung S.J."/>
            <person name="Nakamura S."/>
            <person name="Kuroiwa H."/>
            <person name="Tanaka K."/>
            <person name="Sato N."/>
            <person name="Kuroiwa T."/>
        </authorList>
    </citation>
    <scope>NUCLEOTIDE SEQUENCE [LARGE SCALE GENOMIC DNA]</scope>
    <source>
        <strain evidence="4 5">10D</strain>
    </source>
</reference>
<feature type="domain" description="Coenzyme F420 hydrogenase/dehydrogenase beta subunit N-terminal" evidence="2">
    <location>
        <begin position="178"/>
        <end position="253"/>
    </location>
</feature>
<evidence type="ECO:0000259" key="2">
    <source>
        <dbReference type="Pfam" id="PF04422"/>
    </source>
</evidence>
<dbReference type="InterPro" id="IPR007525">
    <property type="entry name" value="FrhB_FdhB_C"/>
</dbReference>
<dbReference type="PANTHER" id="PTHR31332">
    <property type="entry name" value="7-HYDROXYMETHYL CHLOROPHYLL A REDUCTASE, CHLOROPLASTIC"/>
    <property type="match status" value="1"/>
</dbReference>
<feature type="compositionally biased region" description="Basic and acidic residues" evidence="1">
    <location>
        <begin position="14"/>
        <end position="25"/>
    </location>
</feature>
<feature type="region of interest" description="Disordered" evidence="1">
    <location>
        <begin position="1"/>
        <end position="25"/>
    </location>
</feature>
<dbReference type="AlphaFoldDB" id="M1VH96"/>
<dbReference type="InterPro" id="IPR007516">
    <property type="entry name" value="Co_F420_Hydgase/DH_bsu_N"/>
</dbReference>
<dbReference type="eggNOG" id="ENOG502QR65">
    <property type="taxonomic scope" value="Eukaryota"/>
</dbReference>
<evidence type="ECO:0000259" key="3">
    <source>
        <dbReference type="Pfam" id="PF04432"/>
    </source>
</evidence>
<dbReference type="OMA" id="WTGIVST"/>
<feature type="domain" description="Coenzyme F420 hydrogenase/dehydrogenase beta subunit C-terminal" evidence="3">
    <location>
        <begin position="262"/>
        <end position="417"/>
    </location>
</feature>
<dbReference type="Pfam" id="PF04422">
    <property type="entry name" value="FrhB_FdhB_N"/>
    <property type="match status" value="1"/>
</dbReference>
<dbReference type="InterPro" id="IPR045220">
    <property type="entry name" value="FRHB/FDHB/HCAR-like"/>
</dbReference>
<reference evidence="4 5" key="1">
    <citation type="journal article" date="2004" name="Nature">
        <title>Genome sequence of the ultrasmall unicellular red alga Cyanidioschyzon merolae 10D.</title>
        <authorList>
            <person name="Matsuzaki M."/>
            <person name="Misumi O."/>
            <person name="Shin-i T."/>
            <person name="Maruyama S."/>
            <person name="Takahara M."/>
            <person name="Miyagishima S."/>
            <person name="Mori T."/>
            <person name="Nishida K."/>
            <person name="Yagisawa F."/>
            <person name="Nishida K."/>
            <person name="Yoshida Y."/>
            <person name="Nishimura Y."/>
            <person name="Nakao S."/>
            <person name="Kobayashi T."/>
            <person name="Momoyama Y."/>
            <person name="Higashiyama T."/>
            <person name="Minoda A."/>
            <person name="Sano M."/>
            <person name="Nomoto H."/>
            <person name="Oishi K."/>
            <person name="Hayashi H."/>
            <person name="Ohta F."/>
            <person name="Nishizaka S."/>
            <person name="Haga S."/>
            <person name="Miura S."/>
            <person name="Morishita T."/>
            <person name="Kabeya Y."/>
            <person name="Terasawa K."/>
            <person name="Suzuki Y."/>
            <person name="Ishii Y."/>
            <person name="Asakawa S."/>
            <person name="Takano H."/>
            <person name="Ohta N."/>
            <person name="Kuroiwa H."/>
            <person name="Tanaka K."/>
            <person name="Shimizu N."/>
            <person name="Sugano S."/>
            <person name="Sato N."/>
            <person name="Nozaki H."/>
            <person name="Ogasawara N."/>
            <person name="Kohara Y."/>
            <person name="Kuroiwa T."/>
        </authorList>
    </citation>
    <scope>NUCLEOTIDE SEQUENCE [LARGE SCALE GENOMIC DNA]</scope>
    <source>
        <strain evidence="4 5">10D</strain>
    </source>
</reference>
<proteinExistence type="predicted"/>
<dbReference type="Gramene" id="CMJ076CT">
    <property type="protein sequence ID" value="CMJ076CT"/>
    <property type="gene ID" value="CMJ076C"/>
</dbReference>
<dbReference type="GeneID" id="16994148"/>
<name>M1VH96_CYAM1</name>
<dbReference type="RefSeq" id="XP_005534820.1">
    <property type="nucleotide sequence ID" value="XM_005534763.1"/>
</dbReference>
<accession>M1VH96</accession>
<keyword evidence="5" id="KW-1185">Reference proteome</keyword>
<dbReference type="Proteomes" id="UP000007014">
    <property type="component" value="Chromosome 10"/>
</dbReference>
<dbReference type="PANTHER" id="PTHR31332:SF0">
    <property type="entry name" value="7-HYDROXYMETHYL CHLOROPHYLL A REDUCTASE, CHLOROPLASTIC"/>
    <property type="match status" value="1"/>
</dbReference>
<gene>
    <name evidence="4" type="ORF">CYME_CMJ076C</name>
</gene>
<organism evidence="4 5">
    <name type="scientific">Cyanidioschyzon merolae (strain NIES-3377 / 10D)</name>
    <name type="common">Unicellular red alga</name>
    <dbReference type="NCBI Taxonomy" id="280699"/>
    <lineage>
        <taxon>Eukaryota</taxon>
        <taxon>Rhodophyta</taxon>
        <taxon>Bangiophyceae</taxon>
        <taxon>Cyanidiales</taxon>
        <taxon>Cyanidiaceae</taxon>
        <taxon>Cyanidioschyzon</taxon>
    </lineage>
</organism>
<dbReference type="KEGG" id="cme:CYME_CMJ076C"/>
<protein>
    <submittedName>
        <fullName evidence="4">Similar to coenzyme F420-reducing hydrogenase, beta subunit</fullName>
    </submittedName>
</protein>
<evidence type="ECO:0000256" key="1">
    <source>
        <dbReference type="SAM" id="MobiDB-lite"/>
    </source>
</evidence>
<dbReference type="Pfam" id="PF04432">
    <property type="entry name" value="FrhB_FdhB_C"/>
    <property type="match status" value="1"/>
</dbReference>
<dbReference type="GO" id="GO:0052592">
    <property type="term" value="F:oxidoreductase activity, acting on CH or CH2 groups, with an iron-sulfur protein as acceptor"/>
    <property type="evidence" value="ECO:0007669"/>
    <property type="project" value="TreeGrafter"/>
</dbReference>
<sequence>MLPASVGGSISLETDNRGERTERAARRSFRGRLAFLGPKLGAWGPTQSCSAAPNCAISEAQPRKGAGRGTAYRQGNSLRNVRFVLNANQETGAVGPAEAPHRRLSNWGGLGGAYDTKVYPAKSLCSHCGLCDTRYITYVRDSCAFLNQHIAELEQKVHGRSRALDSEDELYFGVFQSMLVARKKKPIAGAQWTGIVSSLAIAMLESGLVEGVVCVQSSKDDRFKPVPVIARNRAEILAARVNKPTLSPNLSVLDAVERSGIKRLLFIGVGCQVEALRSVQDRIGLEKLYVLGTPCVDNVTRAGLQKFLDTTSSSPETVVYYEFMQDFRVHFKHDDSVIGGPGRKWDEIVPFFALNTQELKEVFAPSCLSCFDYVNGLADLVVGYMGAPFGWQWLVARNETGLEMLELARQVCGLEEGPVDACGDRRAAVQQSITAYDRALTLPRWIAEFLAIIIGKIGPKGLEYARFSIDSHFTRNYLYVRRRYPEKLDAHVPEYAKRIVSQYKLPDT</sequence>